<dbReference type="Pfam" id="PF05336">
    <property type="entry name" value="rhaM"/>
    <property type="match status" value="1"/>
</dbReference>
<organism evidence="2 3">
    <name type="scientific">Halomicrobium mukohataei</name>
    <dbReference type="NCBI Taxonomy" id="57705"/>
    <lineage>
        <taxon>Archaea</taxon>
        <taxon>Methanobacteriati</taxon>
        <taxon>Methanobacteriota</taxon>
        <taxon>Stenosarchaea group</taxon>
        <taxon>Halobacteria</taxon>
        <taxon>Halobacteriales</taxon>
        <taxon>Haloarculaceae</taxon>
        <taxon>Halomicrobium</taxon>
    </lineage>
</organism>
<dbReference type="InterPro" id="IPR011008">
    <property type="entry name" value="Dimeric_a/b-barrel"/>
</dbReference>
<dbReference type="Proteomes" id="UP000608662">
    <property type="component" value="Unassembled WGS sequence"/>
</dbReference>
<dbReference type="RefSeq" id="WP_170093869.1">
    <property type="nucleotide sequence ID" value="NZ_WOYG01000001.1"/>
</dbReference>
<sequence>MGNDTETVVVMQRLDPDRVDEYVESHEHVPAAVTRAMEAGGVEEFRLFVEDDVAVCVVEAESFEAYQERYESDEACLEWEAHVDQFKRSGVDPETGEMPTMDEIWSFTSDE</sequence>
<proteinExistence type="predicted"/>
<dbReference type="OrthoDB" id="336622at2157"/>
<evidence type="ECO:0000256" key="1">
    <source>
        <dbReference type="SAM" id="MobiDB-lite"/>
    </source>
</evidence>
<dbReference type="Gene3D" id="3.30.70.100">
    <property type="match status" value="1"/>
</dbReference>
<dbReference type="InterPro" id="IPR008000">
    <property type="entry name" value="Rham/fucose_mutarotase"/>
</dbReference>
<name>A0A847UGB3_9EURY</name>
<protein>
    <submittedName>
        <fullName evidence="2">L-rhamnose mutarotase</fullName>
        <ecNumber evidence="2">5.1.3.32</ecNumber>
    </submittedName>
</protein>
<comment type="caution">
    <text evidence="2">The sequence shown here is derived from an EMBL/GenBank/DDBJ whole genome shotgun (WGS) entry which is preliminary data.</text>
</comment>
<reference evidence="2" key="1">
    <citation type="submission" date="2019-12" db="EMBL/GenBank/DDBJ databases">
        <title>Whole-genome sequence of Halomicrobium mukohataei pws1.</title>
        <authorList>
            <person name="Verma D.K."/>
            <person name="Gopal K."/>
            <person name="Prasad E.S."/>
        </authorList>
    </citation>
    <scope>NUCLEOTIDE SEQUENCE</scope>
    <source>
        <strain evidence="2">Pws1</strain>
    </source>
</reference>
<accession>A0A847UGB3</accession>
<feature type="region of interest" description="Disordered" evidence="1">
    <location>
        <begin position="89"/>
        <end position="111"/>
    </location>
</feature>
<dbReference type="GO" id="GO:0062192">
    <property type="term" value="F:L-rhamnose mutarotase activity"/>
    <property type="evidence" value="ECO:0007669"/>
    <property type="project" value="UniProtKB-EC"/>
</dbReference>
<gene>
    <name evidence="2" type="ORF">GOC74_09325</name>
</gene>
<dbReference type="EC" id="5.1.3.32" evidence="2"/>
<evidence type="ECO:0000313" key="3">
    <source>
        <dbReference type="Proteomes" id="UP000608662"/>
    </source>
</evidence>
<dbReference type="EMBL" id="WOYG01000001">
    <property type="protein sequence ID" value="NLV10128.1"/>
    <property type="molecule type" value="Genomic_DNA"/>
</dbReference>
<keyword evidence="2" id="KW-0413">Isomerase</keyword>
<dbReference type="AlphaFoldDB" id="A0A847UGB3"/>
<dbReference type="SUPFAM" id="SSF54909">
    <property type="entry name" value="Dimeric alpha+beta barrel"/>
    <property type="match status" value="1"/>
</dbReference>
<evidence type="ECO:0000313" key="2">
    <source>
        <dbReference type="EMBL" id="NLV10128.1"/>
    </source>
</evidence>